<reference evidence="2 3" key="1">
    <citation type="journal article" date="2010" name="Stand. Genomic Sci.">
        <title>Complete genome sequence of Brachyspira murdochii type strain (56-150).</title>
        <authorList>
            <person name="Pati A."/>
            <person name="Sikorski J."/>
            <person name="Gronow S."/>
            <person name="Munk C."/>
            <person name="Lapidus A."/>
            <person name="Copeland A."/>
            <person name="Glavina Del Tio T."/>
            <person name="Nolan M."/>
            <person name="Lucas S."/>
            <person name="Chen F."/>
            <person name="Tice H."/>
            <person name="Cheng J.F."/>
            <person name="Han C."/>
            <person name="Detter J.C."/>
            <person name="Bruce D."/>
            <person name="Tapia R."/>
            <person name="Goodwin L."/>
            <person name="Pitluck S."/>
            <person name="Liolios K."/>
            <person name="Ivanova N."/>
            <person name="Mavromatis K."/>
            <person name="Mikhailova N."/>
            <person name="Chen A."/>
            <person name="Palaniappan K."/>
            <person name="Land M."/>
            <person name="Hauser L."/>
            <person name="Chang Y.J."/>
            <person name="Jeffries C.D."/>
            <person name="Spring S."/>
            <person name="Rohde M."/>
            <person name="Goker M."/>
            <person name="Bristow J."/>
            <person name="Eisen J.A."/>
            <person name="Markowitz V."/>
            <person name="Hugenholtz P."/>
            <person name="Kyrpides N.C."/>
            <person name="Klenk H.P."/>
        </authorList>
    </citation>
    <scope>NUCLEOTIDE SEQUENCE [LARGE SCALE GENOMIC DNA]</scope>
    <source>
        <strain evidence="3">ATCC 51284 / DSM 12563 / 56-150</strain>
    </source>
</reference>
<protein>
    <submittedName>
        <fullName evidence="2">Uncharacterized protein</fullName>
    </submittedName>
</protein>
<evidence type="ECO:0000256" key="1">
    <source>
        <dbReference type="SAM" id="Coils"/>
    </source>
</evidence>
<keyword evidence="1" id="KW-0175">Coiled coil</keyword>
<proteinExistence type="predicted"/>
<sequence>MTITYKNNDLFSIYDNYLKEDNTSVNNMLASAVNDIKKLEKNIHNASKQDIKSIGDILIKLSLAARMHLRQYTDSEKVKDLSFTNRLRYSKDIIDYSLKVIVRYLKNIKNEDINFNSISILKNNDVISHSNRVFFTIIKFIKYYNDSINQNIVIDIKNNFKRRYSGYYRSILKRFHINKNISKLEHVYKYGLREILFNEMINISLAAFWHNIINFDILDEYNSMRCYSYLKHFLKYNDDVSLIVGLHNEYYGYGYGIFLNYYNTIINTKPFFKPYYIVSFDYTDSLKLTSLSYFPSKILEIVNLFDNILYSKNDYSNYNDILICIKENYLEREVKIDPVIFDIFYSFVVDANI</sequence>
<gene>
    <name evidence="2" type="ordered locus">Bmur_1985</name>
</gene>
<dbReference type="eggNOG" id="COG2206">
    <property type="taxonomic scope" value="Bacteria"/>
</dbReference>
<organism evidence="2 3">
    <name type="scientific">Brachyspira murdochii (strain ATCC 51284 / DSM 12563 / 56-150)</name>
    <name type="common">Serpulina murdochii</name>
    <dbReference type="NCBI Taxonomy" id="526224"/>
    <lineage>
        <taxon>Bacteria</taxon>
        <taxon>Pseudomonadati</taxon>
        <taxon>Spirochaetota</taxon>
        <taxon>Spirochaetia</taxon>
        <taxon>Brachyspirales</taxon>
        <taxon>Brachyspiraceae</taxon>
        <taxon>Brachyspira</taxon>
    </lineage>
</organism>
<dbReference type="Proteomes" id="UP000001915">
    <property type="component" value="Chromosome"/>
</dbReference>
<dbReference type="RefSeq" id="WP_013114435.1">
    <property type="nucleotide sequence ID" value="NC_014150.1"/>
</dbReference>
<accession>D5U3I1</accession>
<dbReference type="AlphaFoldDB" id="D5U3I1"/>
<dbReference type="HOGENOM" id="CLU_046820_0_0_12"/>
<evidence type="ECO:0000313" key="3">
    <source>
        <dbReference type="Proteomes" id="UP000001915"/>
    </source>
</evidence>
<dbReference type="OrthoDB" id="306009at2"/>
<name>D5U3I1_BRAM5</name>
<feature type="coiled-coil region" evidence="1">
    <location>
        <begin position="22"/>
        <end position="49"/>
    </location>
</feature>
<dbReference type="EMBL" id="CP001959">
    <property type="protein sequence ID" value="ADG72063.1"/>
    <property type="molecule type" value="Genomic_DNA"/>
</dbReference>
<dbReference type="KEGG" id="brm:Bmur_1985"/>
<evidence type="ECO:0000313" key="2">
    <source>
        <dbReference type="EMBL" id="ADG72063.1"/>
    </source>
</evidence>